<keyword evidence="2" id="KW-0808">Transferase</keyword>
<dbReference type="SUPFAM" id="SSF53098">
    <property type="entry name" value="Ribonuclease H-like"/>
    <property type="match status" value="1"/>
</dbReference>
<dbReference type="InterPro" id="IPR041588">
    <property type="entry name" value="Integrase_H2C2"/>
</dbReference>
<dbReference type="Gene3D" id="2.40.70.10">
    <property type="entry name" value="Acid Proteases"/>
    <property type="match status" value="1"/>
</dbReference>
<evidence type="ECO:0000256" key="1">
    <source>
        <dbReference type="ARBA" id="ARBA00022670"/>
    </source>
</evidence>
<keyword evidence="15" id="KW-0511">Multifunctional enzyme</keyword>
<evidence type="ECO:0000256" key="14">
    <source>
        <dbReference type="ARBA" id="ARBA00023172"/>
    </source>
</evidence>
<dbReference type="SUPFAM" id="SSF56672">
    <property type="entry name" value="DNA/RNA polymerases"/>
    <property type="match status" value="1"/>
</dbReference>
<dbReference type="InterPro" id="IPR056924">
    <property type="entry name" value="SH3_Tf2-1"/>
</dbReference>
<proteinExistence type="predicted"/>
<dbReference type="InterPro" id="IPR041577">
    <property type="entry name" value="RT_RNaseH_2"/>
</dbReference>
<evidence type="ECO:0000256" key="8">
    <source>
        <dbReference type="ARBA" id="ARBA00022801"/>
    </source>
</evidence>
<evidence type="ECO:0000256" key="3">
    <source>
        <dbReference type="ARBA" id="ARBA00022695"/>
    </source>
</evidence>
<protein>
    <submittedName>
        <fullName evidence="17">Reverse transcriptase domain-containing protein</fullName>
    </submittedName>
</protein>
<sequence length="773" mass="89381">MRHGIPVSILCDHDPRFTSHFWRSLQKALGTNLDMSTAYHPQTNEQSERNIQTLEDMLRACAIDFGKGWVNHLPLVEFSYDNSYYASIKAAPFEALYGRKCRSPVCWAEVVQVQLTGLELVAFRHFRDAFSVVFGLSLTQEPSDLGFSYEIKIDSGQLVKIDKVIKGCKLRIDGHVFDINLIPFGSGSFDVIIGIDWLSDHKAEIIFHEKVVRTPLLDGKNKQEEIVAVRDYPEVFLDDLSRLLPVREIEFWIELVPGAMSVAKSPCRLAPSELGELSTQLKELKDKVFIRPSSSPWGAPILFVKKKDGSFRMCIDYRELNKLTIKNRYPLLRIDDLSDQLQGSQYFSKIDLRPYLDNFVIQYIDDILIYSKTWEEHEVHIGLVLELLKEEKLYAKFSKCEFKLREICTSVRSFLGSAWYYRRFIENFSKIAKPLTVLTKKSKTYNWGEKQENAFQTLKDKLCNVPVLALPDGPKDFVVCCNVSGLGLGYVLMQRGKVIAYASRQLKVHEKNYTTHDLELGAVVFALKIWRYYLYGTKSLFSDYDYEVRYHPGKANVVADALSRKERVKPKRVRAMNMTFQSSIKGRILAAQEEASDESARLQKGLDEMIERRGDRALYYLDQIWVPLKADSHRYWWLRMKKDIAVYVSRCLTCLKVKVEHQRPCGTLGKKGKIAPRFVRPFEIVKKVGLVAYRLRLPEEMNCVHDMFYVSNLKKCLADPTLQVPLYVIQVDAKLNFVEKPVEILEREFKKLKRSRIAIVKVWWNSKRGLGFT</sequence>
<dbReference type="Pfam" id="PF24626">
    <property type="entry name" value="SH3_Tf2-1"/>
    <property type="match status" value="1"/>
</dbReference>
<keyword evidence="6" id="KW-0064">Aspartyl protease</keyword>
<keyword evidence="12" id="KW-0239">DNA-directed DNA polymerase</keyword>
<keyword evidence="11 17" id="KW-0695">RNA-directed DNA polymerase</keyword>
<dbReference type="PANTHER" id="PTHR37984:SF5">
    <property type="entry name" value="PROTEIN NYNRIN-LIKE"/>
    <property type="match status" value="1"/>
</dbReference>
<evidence type="ECO:0000256" key="13">
    <source>
        <dbReference type="ARBA" id="ARBA00023125"/>
    </source>
</evidence>
<dbReference type="Pfam" id="PF17921">
    <property type="entry name" value="Integrase_H2C2"/>
    <property type="match status" value="1"/>
</dbReference>
<keyword evidence="10" id="KW-0229">DNA integration</keyword>
<evidence type="ECO:0000313" key="17">
    <source>
        <dbReference type="EMBL" id="GJT17754.1"/>
    </source>
</evidence>
<dbReference type="InterPro" id="IPR012337">
    <property type="entry name" value="RNaseH-like_sf"/>
</dbReference>
<evidence type="ECO:0000256" key="12">
    <source>
        <dbReference type="ARBA" id="ARBA00022932"/>
    </source>
</evidence>
<dbReference type="InterPro" id="IPR043128">
    <property type="entry name" value="Rev_trsase/Diguanyl_cyclase"/>
</dbReference>
<keyword evidence="18" id="KW-1185">Reference proteome</keyword>
<dbReference type="GO" id="GO:0003964">
    <property type="term" value="F:RNA-directed DNA polymerase activity"/>
    <property type="evidence" value="ECO:0007669"/>
    <property type="project" value="UniProtKB-KW"/>
</dbReference>
<dbReference type="Proteomes" id="UP001151760">
    <property type="component" value="Unassembled WGS sequence"/>
</dbReference>
<evidence type="ECO:0000256" key="9">
    <source>
        <dbReference type="ARBA" id="ARBA00022842"/>
    </source>
</evidence>
<dbReference type="Gene3D" id="3.30.70.270">
    <property type="match status" value="2"/>
</dbReference>
<dbReference type="Pfam" id="PF17919">
    <property type="entry name" value="RT_RNaseH_2"/>
    <property type="match status" value="1"/>
</dbReference>
<keyword evidence="8" id="KW-0378">Hydrolase</keyword>
<dbReference type="InterPro" id="IPR050951">
    <property type="entry name" value="Retrovirus_Pol_polyprotein"/>
</dbReference>
<organism evidence="17 18">
    <name type="scientific">Tanacetum coccineum</name>
    <dbReference type="NCBI Taxonomy" id="301880"/>
    <lineage>
        <taxon>Eukaryota</taxon>
        <taxon>Viridiplantae</taxon>
        <taxon>Streptophyta</taxon>
        <taxon>Embryophyta</taxon>
        <taxon>Tracheophyta</taxon>
        <taxon>Spermatophyta</taxon>
        <taxon>Magnoliopsida</taxon>
        <taxon>eudicotyledons</taxon>
        <taxon>Gunneridae</taxon>
        <taxon>Pentapetalae</taxon>
        <taxon>asterids</taxon>
        <taxon>campanulids</taxon>
        <taxon>Asterales</taxon>
        <taxon>Asteraceae</taxon>
        <taxon>Asteroideae</taxon>
        <taxon>Anthemideae</taxon>
        <taxon>Anthemidinae</taxon>
        <taxon>Tanacetum</taxon>
    </lineage>
</organism>
<dbReference type="InterPro" id="IPR043502">
    <property type="entry name" value="DNA/RNA_pol_sf"/>
</dbReference>
<dbReference type="Gene3D" id="3.10.10.10">
    <property type="entry name" value="HIV Type 1 Reverse Transcriptase, subunit A, domain 1"/>
    <property type="match status" value="1"/>
</dbReference>
<evidence type="ECO:0000256" key="7">
    <source>
        <dbReference type="ARBA" id="ARBA00022759"/>
    </source>
</evidence>
<dbReference type="Pfam" id="PF00078">
    <property type="entry name" value="RVT_1"/>
    <property type="match status" value="1"/>
</dbReference>
<dbReference type="PROSITE" id="PS50994">
    <property type="entry name" value="INTEGRASE"/>
    <property type="match status" value="1"/>
</dbReference>
<keyword evidence="1" id="KW-0645">Protease</keyword>
<dbReference type="Pfam" id="PF08284">
    <property type="entry name" value="RVP_2"/>
    <property type="match status" value="1"/>
</dbReference>
<evidence type="ECO:0000256" key="4">
    <source>
        <dbReference type="ARBA" id="ARBA00022722"/>
    </source>
</evidence>
<dbReference type="PANTHER" id="PTHR37984">
    <property type="entry name" value="PROTEIN CBG26694"/>
    <property type="match status" value="1"/>
</dbReference>
<dbReference type="InterPro" id="IPR036397">
    <property type="entry name" value="RNaseH_sf"/>
</dbReference>
<keyword evidence="13" id="KW-0238">DNA-binding</keyword>
<dbReference type="Gene3D" id="3.30.420.10">
    <property type="entry name" value="Ribonuclease H-like superfamily/Ribonuclease H"/>
    <property type="match status" value="1"/>
</dbReference>
<keyword evidence="3" id="KW-0548">Nucleotidyltransferase</keyword>
<keyword evidence="4" id="KW-0540">Nuclease</keyword>
<dbReference type="CDD" id="cd01647">
    <property type="entry name" value="RT_LTR"/>
    <property type="match status" value="1"/>
</dbReference>
<keyword evidence="7" id="KW-0255">Endonuclease</keyword>
<evidence type="ECO:0000256" key="6">
    <source>
        <dbReference type="ARBA" id="ARBA00022750"/>
    </source>
</evidence>
<evidence type="ECO:0000256" key="2">
    <source>
        <dbReference type="ARBA" id="ARBA00022679"/>
    </source>
</evidence>
<comment type="caution">
    <text evidence="17">The sequence shown here is derived from an EMBL/GenBank/DDBJ whole genome shotgun (WGS) entry which is preliminary data.</text>
</comment>
<dbReference type="InterPro" id="IPR021109">
    <property type="entry name" value="Peptidase_aspartic_dom_sf"/>
</dbReference>
<keyword evidence="5" id="KW-0479">Metal-binding</keyword>
<dbReference type="CDD" id="cd09274">
    <property type="entry name" value="RNase_HI_RT_Ty3"/>
    <property type="match status" value="1"/>
</dbReference>
<evidence type="ECO:0000259" key="16">
    <source>
        <dbReference type="PROSITE" id="PS50994"/>
    </source>
</evidence>
<dbReference type="InterPro" id="IPR001584">
    <property type="entry name" value="Integrase_cat-core"/>
</dbReference>
<evidence type="ECO:0000256" key="5">
    <source>
        <dbReference type="ARBA" id="ARBA00022723"/>
    </source>
</evidence>
<feature type="domain" description="Integrase catalytic" evidence="16">
    <location>
        <begin position="1"/>
        <end position="100"/>
    </location>
</feature>
<gene>
    <name evidence="17" type="ORF">Tco_0876460</name>
</gene>
<dbReference type="InterPro" id="IPR000477">
    <property type="entry name" value="RT_dom"/>
</dbReference>
<keyword evidence="14" id="KW-0233">DNA recombination</keyword>
<evidence type="ECO:0000256" key="10">
    <source>
        <dbReference type="ARBA" id="ARBA00022908"/>
    </source>
</evidence>
<reference evidence="17" key="2">
    <citation type="submission" date="2022-01" db="EMBL/GenBank/DDBJ databases">
        <authorList>
            <person name="Yamashiro T."/>
            <person name="Shiraishi A."/>
            <person name="Satake H."/>
            <person name="Nakayama K."/>
        </authorList>
    </citation>
    <scope>NUCLEOTIDE SEQUENCE</scope>
</reference>
<dbReference type="EMBL" id="BQNB010013584">
    <property type="protein sequence ID" value="GJT17754.1"/>
    <property type="molecule type" value="Genomic_DNA"/>
</dbReference>
<accession>A0ABQ5BY17</accession>
<name>A0ABQ5BY17_9ASTR</name>
<keyword evidence="9" id="KW-0460">Magnesium</keyword>
<evidence type="ECO:0000256" key="11">
    <source>
        <dbReference type="ARBA" id="ARBA00022918"/>
    </source>
</evidence>
<evidence type="ECO:0000256" key="15">
    <source>
        <dbReference type="ARBA" id="ARBA00023268"/>
    </source>
</evidence>
<evidence type="ECO:0000313" key="18">
    <source>
        <dbReference type="Proteomes" id="UP001151760"/>
    </source>
</evidence>
<reference evidence="17" key="1">
    <citation type="journal article" date="2022" name="Int. J. Mol. Sci.">
        <title>Draft Genome of Tanacetum Coccineum: Genomic Comparison of Closely Related Tanacetum-Family Plants.</title>
        <authorList>
            <person name="Yamashiro T."/>
            <person name="Shiraishi A."/>
            <person name="Nakayama K."/>
            <person name="Satake H."/>
        </authorList>
    </citation>
    <scope>NUCLEOTIDE SEQUENCE</scope>
</reference>